<protein>
    <submittedName>
        <fullName evidence="1">DUF885 domain-containing protein</fullName>
    </submittedName>
</protein>
<reference evidence="1 2" key="1">
    <citation type="submission" date="2019-02" db="EMBL/GenBank/DDBJ databases">
        <title>Prokaryotic population dynamics and viral predation in marine succession experiment using metagenomics: the confinement effect.</title>
        <authorList>
            <person name="Haro-Moreno J.M."/>
            <person name="Rodriguez-Valera F."/>
            <person name="Lopez-Perez M."/>
        </authorList>
    </citation>
    <scope>NUCLEOTIDE SEQUENCE [LARGE SCALE GENOMIC DNA]</scope>
    <source>
        <strain evidence="1">MED-G166</strain>
    </source>
</reference>
<name>A0A520MTD7_9GAMM</name>
<dbReference type="EMBL" id="SHBL01000007">
    <property type="protein sequence ID" value="RZO24454.1"/>
    <property type="molecule type" value="Genomic_DNA"/>
</dbReference>
<dbReference type="Pfam" id="PF05960">
    <property type="entry name" value="DUF885"/>
    <property type="match status" value="1"/>
</dbReference>
<evidence type="ECO:0000313" key="2">
    <source>
        <dbReference type="Proteomes" id="UP000320146"/>
    </source>
</evidence>
<dbReference type="PANTHER" id="PTHR33361:SF2">
    <property type="entry name" value="DUF885 DOMAIN-CONTAINING PROTEIN"/>
    <property type="match status" value="1"/>
</dbReference>
<organism evidence="1 2">
    <name type="scientific">SAR86 cluster bacterium</name>
    <dbReference type="NCBI Taxonomy" id="2030880"/>
    <lineage>
        <taxon>Bacteria</taxon>
        <taxon>Pseudomonadati</taxon>
        <taxon>Pseudomonadota</taxon>
        <taxon>Gammaproteobacteria</taxon>
        <taxon>SAR86 cluster</taxon>
    </lineage>
</organism>
<accession>A0A520MTD7</accession>
<dbReference type="PANTHER" id="PTHR33361">
    <property type="entry name" value="GLR0591 PROTEIN"/>
    <property type="match status" value="1"/>
</dbReference>
<proteinExistence type="predicted"/>
<dbReference type="AlphaFoldDB" id="A0A520MTD7"/>
<comment type="caution">
    <text evidence="1">The sequence shown here is derived from an EMBL/GenBank/DDBJ whole genome shotgun (WGS) entry which is preliminary data.</text>
</comment>
<gene>
    <name evidence="1" type="ORF">EVA99_01515</name>
</gene>
<sequence>MIRFFTSIGGFLLGALLFTFLMIVAFNPNFFAEKALKDFAKDLATPATNSLDKFLDESVLKPILDNPETLTRLGLHQLDFLTNHNEKLDDYSVEKAEENHEEFLKYYSKLNSFDEAKLPDPAKLNLQVAKFSAGIEKRGFEKFRYFMGPFIQFYGSHLHFVNFMTDTHRLDNKNDAGDYIKRVNEIPRVIDELMVFEERRANAGIYSPNFVYEKSLNQLTSLIETPTNDHPLYLSFIEGIEKIEISTDEKAEMIVELEEAITLFKTSYAKLKNLVKKNSLEAREFDGVWSLPNGEDYYKHRLQIYTTTDLTADEIHNLGLKLVKEIQSEIKSILTNEGYDTRTPLAELFIELNSDPRFLFEDSDKGREAILEDYRRINEETYEILPDYFNELPQAKVIVKRVPIFSEKSAAGGYYQGSSLDGSRPAAWYANLYDINATQTFKMPALSFHEAVPGHHLQIALNQENENQTLWNKFGYSTSAFTEGWALYAERLSIEAGLIKDPYEMIGSLQSELFRAARLVVDTGLHAKKWTREEAIQYMMDNAGEVRSESESEIERYIVWPGQATSYMIGRIKILELRERAKKELGNRFSIKDFHSVVLMNGILPLTVLEALVDEYIQENS</sequence>
<dbReference type="Proteomes" id="UP000320146">
    <property type="component" value="Unassembled WGS sequence"/>
</dbReference>
<evidence type="ECO:0000313" key="1">
    <source>
        <dbReference type="EMBL" id="RZO24454.1"/>
    </source>
</evidence>
<dbReference type="InterPro" id="IPR010281">
    <property type="entry name" value="DUF885"/>
</dbReference>